<evidence type="ECO:0000313" key="1">
    <source>
        <dbReference type="EMBL" id="CAG8548392.1"/>
    </source>
</evidence>
<name>A0A9N9B1L7_9GLOM</name>
<dbReference type="EMBL" id="CAJVPQ010001370">
    <property type="protein sequence ID" value="CAG8548392.1"/>
    <property type="molecule type" value="Genomic_DNA"/>
</dbReference>
<evidence type="ECO:0000313" key="2">
    <source>
        <dbReference type="Proteomes" id="UP000789570"/>
    </source>
</evidence>
<dbReference type="Proteomes" id="UP000789570">
    <property type="component" value="Unassembled WGS sequence"/>
</dbReference>
<proteinExistence type="predicted"/>
<dbReference type="OrthoDB" id="73901at2759"/>
<reference evidence="1" key="1">
    <citation type="submission" date="2021-06" db="EMBL/GenBank/DDBJ databases">
        <authorList>
            <person name="Kallberg Y."/>
            <person name="Tangrot J."/>
            <person name="Rosling A."/>
        </authorList>
    </citation>
    <scope>NUCLEOTIDE SEQUENCE</scope>
    <source>
        <strain evidence="1">UK204</strain>
    </source>
</reference>
<organism evidence="1 2">
    <name type="scientific">Funneliformis caledonium</name>
    <dbReference type="NCBI Taxonomy" id="1117310"/>
    <lineage>
        <taxon>Eukaryota</taxon>
        <taxon>Fungi</taxon>
        <taxon>Fungi incertae sedis</taxon>
        <taxon>Mucoromycota</taxon>
        <taxon>Glomeromycotina</taxon>
        <taxon>Glomeromycetes</taxon>
        <taxon>Glomerales</taxon>
        <taxon>Glomeraceae</taxon>
        <taxon>Funneliformis</taxon>
    </lineage>
</organism>
<protein>
    <submittedName>
        <fullName evidence="1">8440_t:CDS:1</fullName>
    </submittedName>
</protein>
<comment type="caution">
    <text evidence="1">The sequence shown here is derived from an EMBL/GenBank/DDBJ whole genome shotgun (WGS) entry which is preliminary data.</text>
</comment>
<dbReference type="AlphaFoldDB" id="A0A9N9B1L7"/>
<sequence length="87" mass="9599">MSMNSQIFVVVVTGLTTGQLIIEYISSISIYQESSTIKDDIPNNLENSALMGNIESGSYKDNIGLGSRSFVENTDDEINDNENMKLM</sequence>
<keyword evidence="2" id="KW-1185">Reference proteome</keyword>
<gene>
    <name evidence="1" type="ORF">FCALED_LOCUS5991</name>
</gene>
<accession>A0A9N9B1L7</accession>